<dbReference type="RefSeq" id="YP_010739403.1">
    <property type="nucleotide sequence ID" value="NC_073039.1"/>
</dbReference>
<reference evidence="2 3" key="1">
    <citation type="submission" date="2022-09" db="EMBL/GenBank/DDBJ databases">
        <authorList>
            <person name="Huang Z.W."/>
            <person name="Li Y.Y."/>
            <person name="Yang H.J."/>
        </authorList>
    </citation>
    <scope>NUCLEOTIDE SEQUENCE [LARGE SCALE GENOMIC DNA]</scope>
</reference>
<dbReference type="KEGG" id="vg:79586791"/>
<dbReference type="Proteomes" id="UP001156368">
    <property type="component" value="Segment"/>
</dbReference>
<evidence type="ECO:0000313" key="3">
    <source>
        <dbReference type="Proteomes" id="UP001156368"/>
    </source>
</evidence>
<dbReference type="InterPro" id="IPR056919">
    <property type="entry name" value="Phage_TAC_18"/>
</dbReference>
<feature type="region of interest" description="Disordered" evidence="1">
    <location>
        <begin position="77"/>
        <end position="100"/>
    </location>
</feature>
<dbReference type="EMBL" id="OP380269">
    <property type="protein sequence ID" value="UYD21603.1"/>
    <property type="molecule type" value="Genomic_DNA"/>
</dbReference>
<keyword evidence="3" id="KW-1185">Reference proteome</keyword>
<dbReference type="Pfam" id="PF23812">
    <property type="entry name" value="Phage_TAC_18"/>
    <property type="match status" value="1"/>
</dbReference>
<feature type="compositionally biased region" description="Gly residues" evidence="1">
    <location>
        <begin position="91"/>
        <end position="100"/>
    </location>
</feature>
<organism evidence="2 3">
    <name type="scientific">Pseudomonas phage phiH1</name>
    <dbReference type="NCBI Taxonomy" id="2982871"/>
    <lineage>
        <taxon>Viruses</taxon>
        <taxon>Duplodnaviria</taxon>
        <taxon>Heunggongvirae</taxon>
        <taxon>Uroviricota</taxon>
        <taxon>Caudoviricetes</taxon>
        <taxon>Mesyanzhinovviridae</taxon>
        <taxon>Bradleyvirinae</taxon>
        <taxon>Pamexvirus</taxon>
        <taxon>Pamexvirus phiH1</taxon>
    </lineage>
</organism>
<dbReference type="GeneID" id="79586791"/>
<proteinExistence type="predicted"/>
<name>A0AAX3D2F9_9CAUD</name>
<sequence length="100" mass="11428">MQVWKTLKRKPPQLAEAPELPEELGYVWEWFREVFAGEPLTYQELQAWSGMTGKRLQGWEAELIKSLDRIFWKVQHGNHRRGKSGDQGRVPAGGGGQPSP</sequence>
<accession>A0AAX3D2F9</accession>
<protein>
    <submittedName>
        <fullName evidence="2">Uncharacterized protein</fullName>
    </submittedName>
</protein>
<evidence type="ECO:0000256" key="1">
    <source>
        <dbReference type="SAM" id="MobiDB-lite"/>
    </source>
</evidence>
<evidence type="ECO:0000313" key="2">
    <source>
        <dbReference type="EMBL" id="UYD21603.1"/>
    </source>
</evidence>